<reference evidence="1" key="1">
    <citation type="submission" date="2021-01" db="EMBL/GenBank/DDBJ databases">
        <authorList>
            <person name="Kaushik A."/>
        </authorList>
    </citation>
    <scope>NUCLEOTIDE SEQUENCE</scope>
    <source>
        <strain evidence="1">AG6-10EEA</strain>
    </source>
</reference>
<dbReference type="SUPFAM" id="SSF52047">
    <property type="entry name" value="RNI-like"/>
    <property type="match status" value="1"/>
</dbReference>
<dbReference type="EMBL" id="CAJMXA010003765">
    <property type="protein sequence ID" value="CAE6514462.1"/>
    <property type="molecule type" value="Genomic_DNA"/>
</dbReference>
<dbReference type="InterPro" id="IPR032675">
    <property type="entry name" value="LRR_dom_sf"/>
</dbReference>
<evidence type="ECO:0000313" key="1">
    <source>
        <dbReference type="EMBL" id="CAE6514462.1"/>
    </source>
</evidence>
<organism evidence="1 2">
    <name type="scientific">Rhizoctonia solani</name>
    <dbReference type="NCBI Taxonomy" id="456999"/>
    <lineage>
        <taxon>Eukaryota</taxon>
        <taxon>Fungi</taxon>
        <taxon>Dikarya</taxon>
        <taxon>Basidiomycota</taxon>
        <taxon>Agaricomycotina</taxon>
        <taxon>Agaricomycetes</taxon>
        <taxon>Cantharellales</taxon>
        <taxon>Ceratobasidiaceae</taxon>
        <taxon>Rhizoctonia</taxon>
    </lineage>
</organism>
<sequence length="631" mass="71920">MVSSGWEPRQGFPRTHGPTKCLLSNSLFAWLHSFRSYPMDKVFCTPELVRGICENVALVDTIHLALTCRDIFTRAIPIVWTHVSGVSQLLVLIEGATYEKPLEDEWGPIGDAIIHLPDNLEDLPQSRFGFYAPFVTSLEVYNNRYQGLSVPLLESFALFAFTRAPLPNLKRLSISSGLSSSTKYYSLWVDIFSCSSLEEVRIPSTTSVKRPSIPYTMASHITNALNQHCPEIQILQLYWDDNPSDSFTPHGFPQIHGDPINITKSSMDESLLRYTSLTSISGSMYLLKHSTLIILGSLPELQCLDIHFPDYVPNIPDPDHYILPPDSFPKLNQLLLSNVRESVATSIWKIPAIVARLRSVNIEFEERTGVLYQDVPDSEIFIPLLCTQSPHIHELVLEFDPNIRPLTSDFTEDAFNAISKLELTRLEVFHAYMSKDTLWERLIYTWPTLTVLRWPEHHVKLSKLSLFAEHLPNLEELAVWIDISGPFGELDEKSIKVSQHRLRILESGFHDLGRFGGSFAYKIYRYLRTLIPNAKLKARANSNIISYKDVNVDCTCAAAINVMEELLAFQRHHALDESIEKQFEMLWTTVYKKAKEIRFGELRQLLLSHAANGLPWILDQCQMNQSQDGFT</sequence>
<dbReference type="AlphaFoldDB" id="A0A8H3HB69"/>
<dbReference type="Proteomes" id="UP000663853">
    <property type="component" value="Unassembled WGS sequence"/>
</dbReference>
<evidence type="ECO:0000313" key="2">
    <source>
        <dbReference type="Proteomes" id="UP000663853"/>
    </source>
</evidence>
<comment type="caution">
    <text evidence="1">The sequence shown here is derived from an EMBL/GenBank/DDBJ whole genome shotgun (WGS) entry which is preliminary data.</text>
</comment>
<gene>
    <name evidence="1" type="ORF">RDB_LOCUS134140</name>
</gene>
<proteinExistence type="predicted"/>
<protein>
    <submittedName>
        <fullName evidence="1">Uncharacterized protein</fullName>
    </submittedName>
</protein>
<accession>A0A8H3HB69</accession>
<dbReference type="Gene3D" id="3.80.10.10">
    <property type="entry name" value="Ribonuclease Inhibitor"/>
    <property type="match status" value="1"/>
</dbReference>
<name>A0A8H3HB69_9AGAM</name>